<dbReference type="EMBL" id="POTW01000074">
    <property type="protein sequence ID" value="PZF80846.1"/>
    <property type="molecule type" value="Genomic_DNA"/>
</dbReference>
<dbReference type="SUPFAM" id="SSF46689">
    <property type="entry name" value="Homeodomain-like"/>
    <property type="match status" value="1"/>
</dbReference>
<dbReference type="GO" id="GO:0003700">
    <property type="term" value="F:DNA-binding transcription factor activity"/>
    <property type="evidence" value="ECO:0007669"/>
    <property type="project" value="TreeGrafter"/>
</dbReference>
<dbReference type="RefSeq" id="WP_111257184.1">
    <property type="nucleotide sequence ID" value="NZ_POTW01000074.1"/>
</dbReference>
<comment type="caution">
    <text evidence="4">The sequence shown here is derived from an EMBL/GenBank/DDBJ whole genome shotgun (WGS) entry which is preliminary data.</text>
</comment>
<protein>
    <submittedName>
        <fullName evidence="4">TetR family transcriptional regulator</fullName>
    </submittedName>
</protein>
<dbReference type="AlphaFoldDB" id="A0A2W2C548"/>
<dbReference type="InterPro" id="IPR041583">
    <property type="entry name" value="TetR_C_31"/>
</dbReference>
<evidence type="ECO:0000259" key="3">
    <source>
        <dbReference type="PROSITE" id="PS50977"/>
    </source>
</evidence>
<dbReference type="PROSITE" id="PS50977">
    <property type="entry name" value="HTH_TETR_2"/>
    <property type="match status" value="1"/>
</dbReference>
<dbReference type="Pfam" id="PF00440">
    <property type="entry name" value="TetR_N"/>
    <property type="match status" value="1"/>
</dbReference>
<dbReference type="GO" id="GO:0000976">
    <property type="term" value="F:transcription cis-regulatory region binding"/>
    <property type="evidence" value="ECO:0007669"/>
    <property type="project" value="TreeGrafter"/>
</dbReference>
<dbReference type="Gene3D" id="1.10.357.10">
    <property type="entry name" value="Tetracycline Repressor, domain 2"/>
    <property type="match status" value="1"/>
</dbReference>
<sequence length="181" mass="19709">MAETTDGRRSRGQQTRRRLLDAAIRVVGRDGPAGVTHRSVAAAAGVTKSLATYHFATIEELLTAALAECTEEYAARLAAELPPDAAPADLARYLAASFEQDRPAWLASYELLLYAVRRPELREAALTWSRWTASVARRYTDDPAAVDAFVGAVDGVGLLALLSDDPLDVERLVRLFERLLG</sequence>
<feature type="DNA-binding region" description="H-T-H motif" evidence="2">
    <location>
        <begin position="36"/>
        <end position="55"/>
    </location>
</feature>
<dbReference type="InterPro" id="IPR001647">
    <property type="entry name" value="HTH_TetR"/>
</dbReference>
<dbReference type="PANTHER" id="PTHR30055:SF231">
    <property type="entry name" value="TRANSCRIPTIONAL REGULATORY PROTEIN (PROBABLY DEOR-FAMILY)-RELATED"/>
    <property type="match status" value="1"/>
</dbReference>
<proteinExistence type="predicted"/>
<organism evidence="4 5">
    <name type="scientific">Jiangella anatolica</name>
    <dbReference type="NCBI Taxonomy" id="2670374"/>
    <lineage>
        <taxon>Bacteria</taxon>
        <taxon>Bacillati</taxon>
        <taxon>Actinomycetota</taxon>
        <taxon>Actinomycetes</taxon>
        <taxon>Jiangellales</taxon>
        <taxon>Jiangellaceae</taxon>
        <taxon>Jiangella</taxon>
    </lineage>
</organism>
<feature type="domain" description="HTH tetR-type" evidence="3">
    <location>
        <begin position="13"/>
        <end position="73"/>
    </location>
</feature>
<keyword evidence="5" id="KW-1185">Reference proteome</keyword>
<dbReference type="InterPro" id="IPR036271">
    <property type="entry name" value="Tet_transcr_reg_TetR-rel_C_sf"/>
</dbReference>
<keyword evidence="1 2" id="KW-0238">DNA-binding</keyword>
<dbReference type="SUPFAM" id="SSF48498">
    <property type="entry name" value="Tetracyclin repressor-like, C-terminal domain"/>
    <property type="match status" value="1"/>
</dbReference>
<accession>A0A2W2C548</accession>
<gene>
    <name evidence="4" type="ORF">C1I92_24090</name>
</gene>
<evidence type="ECO:0000313" key="5">
    <source>
        <dbReference type="Proteomes" id="UP000248764"/>
    </source>
</evidence>
<evidence type="ECO:0000256" key="2">
    <source>
        <dbReference type="PROSITE-ProRule" id="PRU00335"/>
    </source>
</evidence>
<evidence type="ECO:0000256" key="1">
    <source>
        <dbReference type="ARBA" id="ARBA00023125"/>
    </source>
</evidence>
<dbReference type="PANTHER" id="PTHR30055">
    <property type="entry name" value="HTH-TYPE TRANSCRIPTIONAL REGULATOR RUTR"/>
    <property type="match status" value="1"/>
</dbReference>
<dbReference type="InterPro" id="IPR050109">
    <property type="entry name" value="HTH-type_TetR-like_transc_reg"/>
</dbReference>
<evidence type="ECO:0000313" key="4">
    <source>
        <dbReference type="EMBL" id="PZF80846.1"/>
    </source>
</evidence>
<dbReference type="Pfam" id="PF17940">
    <property type="entry name" value="TetR_C_31"/>
    <property type="match status" value="1"/>
</dbReference>
<name>A0A2W2C548_9ACTN</name>
<reference evidence="4 5" key="1">
    <citation type="submission" date="2018-01" db="EMBL/GenBank/DDBJ databases">
        <title>Draft genome sequence of Jiangella sp. GTF31.</title>
        <authorList>
            <person name="Sahin N."/>
            <person name="Ay H."/>
            <person name="Saygin H."/>
        </authorList>
    </citation>
    <scope>NUCLEOTIDE SEQUENCE [LARGE SCALE GENOMIC DNA]</scope>
    <source>
        <strain evidence="4 5">GTF31</strain>
    </source>
</reference>
<dbReference type="Proteomes" id="UP000248764">
    <property type="component" value="Unassembled WGS sequence"/>
</dbReference>
<dbReference type="InterPro" id="IPR009057">
    <property type="entry name" value="Homeodomain-like_sf"/>
</dbReference>